<comment type="caution">
    <text evidence="7">The sequence shown here is derived from an EMBL/GenBank/DDBJ whole genome shotgun (WGS) entry which is preliminary data.</text>
</comment>
<evidence type="ECO:0000256" key="1">
    <source>
        <dbReference type="ARBA" id="ARBA00022723"/>
    </source>
</evidence>
<feature type="domain" description="RanBP2-type" evidence="6">
    <location>
        <begin position="417"/>
        <end position="446"/>
    </location>
</feature>
<feature type="region of interest" description="Disordered" evidence="5">
    <location>
        <begin position="778"/>
        <end position="895"/>
    </location>
</feature>
<feature type="region of interest" description="Disordered" evidence="5">
    <location>
        <begin position="536"/>
        <end position="601"/>
    </location>
</feature>
<evidence type="ECO:0000256" key="2">
    <source>
        <dbReference type="ARBA" id="ARBA00022771"/>
    </source>
</evidence>
<feature type="compositionally biased region" description="Low complexity" evidence="5">
    <location>
        <begin position="879"/>
        <end position="893"/>
    </location>
</feature>
<proteinExistence type="predicted"/>
<feature type="compositionally biased region" description="Basic and acidic residues" evidence="5">
    <location>
        <begin position="778"/>
        <end position="790"/>
    </location>
</feature>
<dbReference type="Proteomes" id="UP001370490">
    <property type="component" value="Unassembled WGS sequence"/>
</dbReference>
<evidence type="ECO:0000259" key="6">
    <source>
        <dbReference type="PROSITE" id="PS50199"/>
    </source>
</evidence>
<feature type="domain" description="RanBP2-type" evidence="6">
    <location>
        <begin position="384"/>
        <end position="413"/>
    </location>
</feature>
<dbReference type="SMART" id="SM00547">
    <property type="entry name" value="ZnF_RBZ"/>
    <property type="match status" value="2"/>
</dbReference>
<feature type="compositionally biased region" description="Polar residues" evidence="5">
    <location>
        <begin position="852"/>
        <end position="869"/>
    </location>
</feature>
<feature type="region of interest" description="Disordered" evidence="5">
    <location>
        <begin position="631"/>
        <end position="696"/>
    </location>
</feature>
<feature type="compositionally biased region" description="Basic and acidic residues" evidence="5">
    <location>
        <begin position="632"/>
        <end position="642"/>
    </location>
</feature>
<protein>
    <submittedName>
        <fullName evidence="7">Zinc finger, RanBP2-type</fullName>
    </submittedName>
</protein>
<sequence length="997" mass="111791">MGAASGMRMLLSAPFPLFHPPPHPSLFRLRLRLPLSLYSSLSLSSLHRHPPRPHHHRLHKFISTSSTTSRLGFSAKSSEQFHTQTCCIADEPSTANSHPWPEWYKLVDAVSSAGYFNRQTSLSEEDEFAQDLPEEFLRVAFACLAFARERPNLLGLVSRKDVEVVVENGLPFLFKNSVHTVTRMKRFLSGDDITQCRTHPKNLRSRIKPLDFYSVYLDGILRLKVDECVNLDPLKKRLRVPDVIMPDFESKKLWLQRVTMELINDNSEPSSFVYLGDGYRGVIDIDSFKNFVREKGLETEKAQTVDLMRYLLSYASNYVDSVERSNLHNSKQVESSVQNLLCGILEANQCALPVDLSMPTSMHREFTGSLGQTSRPVGQNIEMKRGDWICLRCNFMNFARNVKCLECEEPRPKRQLTGGEWECPQCDFFNYGRNVVCLRCDCKRPGEVSFNTSISTALGYGKETNVNRGEIDCRLAANDEKAERWFNKVSQLDSGADLSTAIADEDFPEIMPLRKGVNRFVVSTRKTPLERRLANAPYKRNLGNDGIPEANKLQSEGPNDDTKLNRSLDEILGRRSTISGSKSNSPEKKGQKEGSSSASHLASQLYGRTNGSSSNYDSFVPFPADMFAVKSESPREESRNLVEQKSQVLSSKADGPMVSASGSNDPSESGDSLRLSEKPVCQSESMGEEKEQTEKSERWFKRVAELHNVTDLATAVSDDDFPEIMPMRKGENRFVVSKKKDRSLTSPLYKRRMAMEQASKTNFVPFVPFPPDYFAKKDEQLNRTESKVEASGETLLTAKSQDLNEDKILVSDQGQVPPIDSQHSSLGSWTLGSPGESSNETGTAADAAPVTGNMNNSSTQTDNIDTSSIGHARKENVCGTSGTGNSTQSSTTRGFRETWMGKSLEGSAVKDPDPLDMSEEAKAERWFRRVAQIKDISELSQIPDEDFPSIMPMRKGVNRFVVSKRKTPLERRLTSAQYRRNLPIVRSDPVKKENDNS</sequence>
<name>A0AAN8ZK95_9MAGN</name>
<reference evidence="7 8" key="1">
    <citation type="submission" date="2023-12" db="EMBL/GenBank/DDBJ databases">
        <title>A high-quality genome assembly for Dillenia turbinata (Dilleniales).</title>
        <authorList>
            <person name="Chanderbali A."/>
        </authorList>
    </citation>
    <scope>NUCLEOTIDE SEQUENCE [LARGE SCALE GENOMIC DNA]</scope>
    <source>
        <strain evidence="7">LSX21</strain>
        <tissue evidence="7">Leaf</tissue>
    </source>
</reference>
<dbReference type="PROSITE" id="PS01358">
    <property type="entry name" value="ZF_RANBP2_1"/>
    <property type="match status" value="2"/>
</dbReference>
<evidence type="ECO:0000313" key="7">
    <source>
        <dbReference type="EMBL" id="KAK6944534.1"/>
    </source>
</evidence>
<keyword evidence="3" id="KW-0862">Zinc</keyword>
<organism evidence="7 8">
    <name type="scientific">Dillenia turbinata</name>
    <dbReference type="NCBI Taxonomy" id="194707"/>
    <lineage>
        <taxon>Eukaryota</taxon>
        <taxon>Viridiplantae</taxon>
        <taxon>Streptophyta</taxon>
        <taxon>Embryophyta</taxon>
        <taxon>Tracheophyta</taxon>
        <taxon>Spermatophyta</taxon>
        <taxon>Magnoliopsida</taxon>
        <taxon>eudicotyledons</taxon>
        <taxon>Gunneridae</taxon>
        <taxon>Pentapetalae</taxon>
        <taxon>Dilleniales</taxon>
        <taxon>Dilleniaceae</taxon>
        <taxon>Dillenia</taxon>
    </lineage>
</organism>
<dbReference type="GO" id="GO:0008270">
    <property type="term" value="F:zinc ion binding"/>
    <property type="evidence" value="ECO:0007669"/>
    <property type="project" value="UniProtKB-KW"/>
</dbReference>
<dbReference type="Gene3D" id="4.10.1060.10">
    <property type="entry name" value="Zinc finger, RanBP2-type"/>
    <property type="match status" value="2"/>
</dbReference>
<evidence type="ECO:0000256" key="4">
    <source>
        <dbReference type="PROSITE-ProRule" id="PRU00322"/>
    </source>
</evidence>
<keyword evidence="2 4" id="KW-0863">Zinc-finger</keyword>
<dbReference type="Pfam" id="PF00641">
    <property type="entry name" value="Zn_ribbon_RanBP"/>
    <property type="match status" value="2"/>
</dbReference>
<feature type="compositionally biased region" description="Basic and acidic residues" evidence="5">
    <location>
        <begin position="560"/>
        <end position="573"/>
    </location>
</feature>
<feature type="compositionally biased region" description="Polar residues" evidence="5">
    <location>
        <begin position="660"/>
        <end position="670"/>
    </location>
</feature>
<dbReference type="InterPro" id="IPR036443">
    <property type="entry name" value="Znf_RanBP2_sf"/>
</dbReference>
<evidence type="ECO:0000313" key="8">
    <source>
        <dbReference type="Proteomes" id="UP001370490"/>
    </source>
</evidence>
<dbReference type="PANTHER" id="PTHR23111">
    <property type="entry name" value="ZINC FINGER PROTEIN"/>
    <property type="match status" value="1"/>
</dbReference>
<dbReference type="AlphaFoldDB" id="A0AAN8ZK95"/>
<keyword evidence="8" id="KW-1185">Reference proteome</keyword>
<dbReference type="PROSITE" id="PS50199">
    <property type="entry name" value="ZF_RANBP2_2"/>
    <property type="match status" value="2"/>
</dbReference>
<keyword evidence="1" id="KW-0479">Metal-binding</keyword>
<dbReference type="InterPro" id="IPR001876">
    <property type="entry name" value="Znf_RanBP2"/>
</dbReference>
<evidence type="ECO:0000256" key="5">
    <source>
        <dbReference type="SAM" id="MobiDB-lite"/>
    </source>
</evidence>
<feature type="compositionally biased region" description="Polar residues" evidence="5">
    <location>
        <begin position="821"/>
        <end position="842"/>
    </location>
</feature>
<accession>A0AAN8ZK95</accession>
<feature type="compositionally biased region" description="Basic and acidic residues" evidence="5">
    <location>
        <begin position="687"/>
        <end position="696"/>
    </location>
</feature>
<dbReference type="SUPFAM" id="SSF90209">
    <property type="entry name" value="Ran binding protein zinc finger-like"/>
    <property type="match status" value="1"/>
</dbReference>
<evidence type="ECO:0000256" key="3">
    <source>
        <dbReference type="ARBA" id="ARBA00022833"/>
    </source>
</evidence>
<dbReference type="EMBL" id="JBAMMX010000003">
    <property type="protein sequence ID" value="KAK6944534.1"/>
    <property type="molecule type" value="Genomic_DNA"/>
</dbReference>
<dbReference type="GO" id="GO:0003729">
    <property type="term" value="F:mRNA binding"/>
    <property type="evidence" value="ECO:0007669"/>
    <property type="project" value="TreeGrafter"/>
</dbReference>
<dbReference type="GO" id="GO:0005737">
    <property type="term" value="C:cytoplasm"/>
    <property type="evidence" value="ECO:0007669"/>
    <property type="project" value="TreeGrafter"/>
</dbReference>
<gene>
    <name evidence="7" type="ORF">RJ641_025636</name>
</gene>
<dbReference type="PANTHER" id="PTHR23111:SF30">
    <property type="entry name" value="ZINC FINGER PROTEIN VAR3, CHLOROPLASTIC"/>
    <property type="match status" value="1"/>
</dbReference>